<dbReference type="AlphaFoldDB" id="A0A164TP06"/>
<dbReference type="Proteomes" id="UP000076722">
    <property type="component" value="Unassembled WGS sequence"/>
</dbReference>
<name>A0A164TP06_9AGAM</name>
<dbReference type="Gene3D" id="3.40.50.720">
    <property type="entry name" value="NAD(P)-binding Rossmann-like Domain"/>
    <property type="match status" value="1"/>
</dbReference>
<sequence>MSTLICAANGRTQRYLITALIANKYDINSLRFHVYREQSVDALRKDFSELESSQFIVADFLDAKAMNNAMEGVAKVWYNTPPFRPLESAMAISVIDAAKEAGVQHFVFCSVFHPFRSKLLNHDVKRPAEEYLVESRLDYTILQPTHFIQNVALPPVQSSGVLPLAWNPAIETGFIDLEDLADVGVKVLTDPASHKFASYELLGENISYDGVAKILSEAFRKDIKCIKVAPEEALVKAKENSIVPPGNEYSEDAVIRMWAYYDRWGLVGNPNILHWLLGRKPSTSGWKEYIQKQATK</sequence>
<accession>A0A164TP06</accession>
<dbReference type="OrthoDB" id="419598at2759"/>
<keyword evidence="2" id="KW-0521">NADP</keyword>
<dbReference type="SUPFAM" id="SSF51735">
    <property type="entry name" value="NAD(P)-binding Rossmann-fold domains"/>
    <property type="match status" value="1"/>
</dbReference>
<proteinExistence type="inferred from homology"/>
<gene>
    <name evidence="4" type="ORF">SISNIDRAFT_486547</name>
</gene>
<dbReference type="InterPro" id="IPR036291">
    <property type="entry name" value="NAD(P)-bd_dom_sf"/>
</dbReference>
<dbReference type="InterPro" id="IPR051164">
    <property type="entry name" value="NmrA-like_oxidored"/>
</dbReference>
<dbReference type="PANTHER" id="PTHR42748">
    <property type="entry name" value="NITROGEN METABOLITE REPRESSION PROTEIN NMRA FAMILY MEMBER"/>
    <property type="match status" value="1"/>
</dbReference>
<organism evidence="4 5">
    <name type="scientific">Sistotremastrum niveocremeum HHB9708</name>
    <dbReference type="NCBI Taxonomy" id="1314777"/>
    <lineage>
        <taxon>Eukaryota</taxon>
        <taxon>Fungi</taxon>
        <taxon>Dikarya</taxon>
        <taxon>Basidiomycota</taxon>
        <taxon>Agaricomycotina</taxon>
        <taxon>Agaricomycetes</taxon>
        <taxon>Sistotremastrales</taxon>
        <taxon>Sistotremastraceae</taxon>
        <taxon>Sertulicium</taxon>
        <taxon>Sertulicium niveocremeum</taxon>
    </lineage>
</organism>
<reference evidence="4 5" key="1">
    <citation type="journal article" date="2016" name="Mol. Biol. Evol.">
        <title>Comparative Genomics of Early-Diverging Mushroom-Forming Fungi Provides Insights into the Origins of Lignocellulose Decay Capabilities.</title>
        <authorList>
            <person name="Nagy L.G."/>
            <person name="Riley R."/>
            <person name="Tritt A."/>
            <person name="Adam C."/>
            <person name="Daum C."/>
            <person name="Floudas D."/>
            <person name="Sun H."/>
            <person name="Yadav J.S."/>
            <person name="Pangilinan J."/>
            <person name="Larsson K.H."/>
            <person name="Matsuura K."/>
            <person name="Barry K."/>
            <person name="Labutti K."/>
            <person name="Kuo R."/>
            <person name="Ohm R.A."/>
            <person name="Bhattacharya S.S."/>
            <person name="Shirouzu T."/>
            <person name="Yoshinaga Y."/>
            <person name="Martin F.M."/>
            <person name="Grigoriev I.V."/>
            <person name="Hibbett D.S."/>
        </authorList>
    </citation>
    <scope>NUCLEOTIDE SEQUENCE [LARGE SCALE GENOMIC DNA]</scope>
    <source>
        <strain evidence="4 5">HHB9708</strain>
    </source>
</reference>
<protein>
    <submittedName>
        <fullName evidence="4">NAD-P-binding protein</fullName>
    </submittedName>
</protein>
<dbReference type="EMBL" id="KV419410">
    <property type="protein sequence ID" value="KZS92524.1"/>
    <property type="molecule type" value="Genomic_DNA"/>
</dbReference>
<evidence type="ECO:0000256" key="2">
    <source>
        <dbReference type="ARBA" id="ARBA00022857"/>
    </source>
</evidence>
<comment type="similarity">
    <text evidence="1">Belongs to the NmrA-type oxidoreductase family.</text>
</comment>
<evidence type="ECO:0000256" key="1">
    <source>
        <dbReference type="ARBA" id="ARBA00006328"/>
    </source>
</evidence>
<dbReference type="PANTHER" id="PTHR42748:SF7">
    <property type="entry name" value="NMRA LIKE REDOX SENSOR 1-RELATED"/>
    <property type="match status" value="1"/>
</dbReference>
<feature type="domain" description="NmrA-like" evidence="3">
    <location>
        <begin position="4"/>
        <end position="236"/>
    </location>
</feature>
<evidence type="ECO:0000313" key="4">
    <source>
        <dbReference type="EMBL" id="KZS92524.1"/>
    </source>
</evidence>
<evidence type="ECO:0000313" key="5">
    <source>
        <dbReference type="Proteomes" id="UP000076722"/>
    </source>
</evidence>
<dbReference type="STRING" id="1314777.A0A164TP06"/>
<dbReference type="InterPro" id="IPR008030">
    <property type="entry name" value="NmrA-like"/>
</dbReference>
<keyword evidence="5" id="KW-1185">Reference proteome</keyword>
<dbReference type="Pfam" id="PF05368">
    <property type="entry name" value="NmrA"/>
    <property type="match status" value="1"/>
</dbReference>
<dbReference type="Gene3D" id="3.90.25.10">
    <property type="entry name" value="UDP-galactose 4-epimerase, domain 1"/>
    <property type="match status" value="1"/>
</dbReference>
<evidence type="ECO:0000259" key="3">
    <source>
        <dbReference type="Pfam" id="PF05368"/>
    </source>
</evidence>